<dbReference type="InterPro" id="IPR018060">
    <property type="entry name" value="HTH_AraC"/>
</dbReference>
<dbReference type="InterPro" id="IPR050204">
    <property type="entry name" value="AraC_XylS_family_regulators"/>
</dbReference>
<dbReference type="Pfam" id="PF12833">
    <property type="entry name" value="HTH_18"/>
    <property type="match status" value="1"/>
</dbReference>
<gene>
    <name evidence="5" type="ORF">HEQ44_06580</name>
</gene>
<reference evidence="5 6" key="1">
    <citation type="submission" date="2020-03" db="EMBL/GenBank/DDBJ databases">
        <authorList>
            <person name="Zhang Z."/>
            <person name="Guo Z."/>
            <person name="Hou Q."/>
            <person name="Shen X."/>
        </authorList>
    </citation>
    <scope>NUCLEOTIDE SEQUENCE [LARGE SCALE GENOMIC DNA]</scope>
    <source>
        <strain evidence="5 6">HBUAS51329</strain>
    </source>
</reference>
<dbReference type="InterPro" id="IPR018062">
    <property type="entry name" value="HTH_AraC-typ_CS"/>
</dbReference>
<keyword evidence="6" id="KW-1185">Reference proteome</keyword>
<evidence type="ECO:0000256" key="1">
    <source>
        <dbReference type="ARBA" id="ARBA00023015"/>
    </source>
</evidence>
<evidence type="ECO:0000313" key="5">
    <source>
        <dbReference type="EMBL" id="NLR29848.1"/>
    </source>
</evidence>
<evidence type="ECO:0000313" key="6">
    <source>
        <dbReference type="Proteomes" id="UP000707477"/>
    </source>
</evidence>
<evidence type="ECO:0000256" key="2">
    <source>
        <dbReference type="ARBA" id="ARBA00023125"/>
    </source>
</evidence>
<protein>
    <submittedName>
        <fullName evidence="5">Helix-turn-helix domain-containing protein</fullName>
    </submittedName>
</protein>
<dbReference type="PANTHER" id="PTHR46796">
    <property type="entry name" value="HTH-TYPE TRANSCRIPTIONAL ACTIVATOR RHAS-RELATED"/>
    <property type="match status" value="1"/>
</dbReference>
<dbReference type="PROSITE" id="PS01124">
    <property type="entry name" value="HTH_ARAC_FAMILY_2"/>
    <property type="match status" value="1"/>
</dbReference>
<dbReference type="Proteomes" id="UP000707477">
    <property type="component" value="Unassembled WGS sequence"/>
</dbReference>
<dbReference type="EMBL" id="JAAVSD010000015">
    <property type="protein sequence ID" value="NLR29848.1"/>
    <property type="molecule type" value="Genomic_DNA"/>
</dbReference>
<dbReference type="Gene3D" id="1.10.10.60">
    <property type="entry name" value="Homeodomain-like"/>
    <property type="match status" value="1"/>
</dbReference>
<feature type="domain" description="HTH araC/xylS-type" evidence="4">
    <location>
        <begin position="280"/>
        <end position="378"/>
    </location>
</feature>
<organism evidence="5 6">
    <name type="scientific">Levilactobacillus tujiorum</name>
    <dbReference type="NCBI Taxonomy" id="2912243"/>
    <lineage>
        <taxon>Bacteria</taxon>
        <taxon>Bacillati</taxon>
        <taxon>Bacillota</taxon>
        <taxon>Bacilli</taxon>
        <taxon>Lactobacillales</taxon>
        <taxon>Lactobacillaceae</taxon>
        <taxon>Levilactobacillus</taxon>
    </lineage>
</organism>
<dbReference type="SMART" id="SM00342">
    <property type="entry name" value="HTH_ARAC"/>
    <property type="match status" value="1"/>
</dbReference>
<evidence type="ECO:0000259" key="4">
    <source>
        <dbReference type="PROSITE" id="PS01124"/>
    </source>
</evidence>
<keyword evidence="1" id="KW-0805">Transcription regulation</keyword>
<accession>A0ABX1L497</accession>
<sequence length="396" mass="44162">MQLDLRYLQAINAPAIVFKTDQSQLEITFKQGKILTSGYVTVFHEIPTHDSPLTIFQHSQNLFSICLRHADYCYILGPILLTDATSPATDTPNARTIYLPQLLSTYAISWQQCLNQILALAQIIQLPLDADAVTTAFDHAVPSNQFNDKLILVNFEDEGAHVSYAYEKALKTAVELGKPSMVHDAFIGLVNSGRIGILADGSDLRNIKNWGIISTSVTIRAAIHAGMDFDQAYSLNDHDVRTLESLTTYDDVMSAIESMIKDMAQRVHQLHAVHLSAPVRRAYQIIMNSPETTVTVAQLANQLGLSPHYLSALFHTEIGVTLSRFKILVKINRTIEILQTTNLPLSEIAAILNFADQAHLTREFKRFVGCPPNKARNNPHLTEDWHLYNFTSINVG</sequence>
<dbReference type="SUPFAM" id="SSF46689">
    <property type="entry name" value="Homeodomain-like"/>
    <property type="match status" value="2"/>
</dbReference>
<name>A0ABX1L497_9LACO</name>
<evidence type="ECO:0000256" key="3">
    <source>
        <dbReference type="ARBA" id="ARBA00023163"/>
    </source>
</evidence>
<dbReference type="PROSITE" id="PS00041">
    <property type="entry name" value="HTH_ARAC_FAMILY_1"/>
    <property type="match status" value="1"/>
</dbReference>
<keyword evidence="3" id="KW-0804">Transcription</keyword>
<keyword evidence="2" id="KW-0238">DNA-binding</keyword>
<proteinExistence type="predicted"/>
<comment type="caution">
    <text evidence="5">The sequence shown here is derived from an EMBL/GenBank/DDBJ whole genome shotgun (WGS) entry which is preliminary data.</text>
</comment>
<dbReference type="InterPro" id="IPR009057">
    <property type="entry name" value="Homeodomain-like_sf"/>
</dbReference>